<dbReference type="Proteomes" id="UP000523079">
    <property type="component" value="Unassembled WGS sequence"/>
</dbReference>
<dbReference type="SUPFAM" id="SSF51126">
    <property type="entry name" value="Pectin lyase-like"/>
    <property type="match status" value="1"/>
</dbReference>
<gene>
    <name evidence="6" type="ORF">FHX74_003554</name>
</gene>
<feature type="transmembrane region" description="Helical" evidence="5">
    <location>
        <begin position="26"/>
        <end position="48"/>
    </location>
</feature>
<accession>A0A7W3P7D6</accession>
<keyword evidence="2" id="KW-0964">Secreted</keyword>
<dbReference type="InterPro" id="IPR011050">
    <property type="entry name" value="Pectin_lyase_fold/virulence"/>
</dbReference>
<proteinExistence type="predicted"/>
<organism evidence="6 7">
    <name type="scientific">Microlunatus kandeliicorticis</name>
    <dbReference type="NCBI Taxonomy" id="1759536"/>
    <lineage>
        <taxon>Bacteria</taxon>
        <taxon>Bacillati</taxon>
        <taxon>Actinomycetota</taxon>
        <taxon>Actinomycetes</taxon>
        <taxon>Propionibacteriales</taxon>
        <taxon>Propionibacteriaceae</taxon>
        <taxon>Microlunatus</taxon>
    </lineage>
</organism>
<evidence type="ECO:0000256" key="2">
    <source>
        <dbReference type="ARBA" id="ARBA00022525"/>
    </source>
</evidence>
<comment type="subcellular location">
    <subcellularLocation>
        <location evidence="1">Secreted</location>
    </subcellularLocation>
</comment>
<dbReference type="PANTHER" id="PTHR40088:SF2">
    <property type="entry name" value="SECRETED SUGAR HYDROLASE"/>
    <property type="match status" value="1"/>
</dbReference>
<reference evidence="6 7" key="1">
    <citation type="submission" date="2020-07" db="EMBL/GenBank/DDBJ databases">
        <title>Sequencing the genomes of 1000 actinobacteria strains.</title>
        <authorList>
            <person name="Klenk H.-P."/>
        </authorList>
    </citation>
    <scope>NUCLEOTIDE SEQUENCE [LARGE SCALE GENOMIC DNA]</scope>
    <source>
        <strain evidence="6 7">DSM 100723</strain>
    </source>
</reference>
<protein>
    <recommendedName>
        <fullName evidence="8">Right handed beta helix region</fullName>
    </recommendedName>
</protein>
<dbReference type="EMBL" id="JACGWT010000006">
    <property type="protein sequence ID" value="MBA8795913.1"/>
    <property type="molecule type" value="Genomic_DNA"/>
</dbReference>
<dbReference type="Gene3D" id="2.160.20.10">
    <property type="entry name" value="Single-stranded right-handed beta-helix, Pectin lyase-like"/>
    <property type="match status" value="1"/>
</dbReference>
<comment type="caution">
    <text evidence="6">The sequence shown here is derived from an EMBL/GenBank/DDBJ whole genome shotgun (WGS) entry which is preliminary data.</text>
</comment>
<evidence type="ECO:0000256" key="4">
    <source>
        <dbReference type="SAM" id="MobiDB-lite"/>
    </source>
</evidence>
<dbReference type="PANTHER" id="PTHR40088">
    <property type="entry name" value="PECTATE LYASE (EUROFUNG)"/>
    <property type="match status" value="1"/>
</dbReference>
<evidence type="ECO:0000313" key="6">
    <source>
        <dbReference type="EMBL" id="MBA8795913.1"/>
    </source>
</evidence>
<dbReference type="AlphaFoldDB" id="A0A7W3P7D6"/>
<dbReference type="InterPro" id="IPR012334">
    <property type="entry name" value="Pectin_lyas_fold"/>
</dbReference>
<keyword evidence="5" id="KW-1133">Transmembrane helix</keyword>
<evidence type="ECO:0000313" key="7">
    <source>
        <dbReference type="Proteomes" id="UP000523079"/>
    </source>
</evidence>
<keyword evidence="3" id="KW-0732">Signal</keyword>
<dbReference type="GO" id="GO:0016837">
    <property type="term" value="F:carbon-oxygen lyase activity, acting on polysaccharides"/>
    <property type="evidence" value="ECO:0007669"/>
    <property type="project" value="TreeGrafter"/>
</dbReference>
<dbReference type="SMART" id="SM00710">
    <property type="entry name" value="PbH1"/>
    <property type="match status" value="7"/>
</dbReference>
<name>A0A7W3P7D6_9ACTN</name>
<feature type="region of interest" description="Disordered" evidence="4">
    <location>
        <begin position="1"/>
        <end position="20"/>
    </location>
</feature>
<keyword evidence="7" id="KW-1185">Reference proteome</keyword>
<evidence type="ECO:0000256" key="5">
    <source>
        <dbReference type="SAM" id="Phobius"/>
    </source>
</evidence>
<dbReference type="InterPro" id="IPR006626">
    <property type="entry name" value="PbH1"/>
</dbReference>
<dbReference type="InterPro" id="IPR052052">
    <property type="entry name" value="Polysaccharide_Lyase_9"/>
</dbReference>
<evidence type="ECO:0008006" key="8">
    <source>
        <dbReference type="Google" id="ProtNLM"/>
    </source>
</evidence>
<evidence type="ECO:0000256" key="1">
    <source>
        <dbReference type="ARBA" id="ARBA00004613"/>
    </source>
</evidence>
<evidence type="ECO:0000256" key="3">
    <source>
        <dbReference type="ARBA" id="ARBA00022729"/>
    </source>
</evidence>
<dbReference type="GO" id="GO:0005576">
    <property type="term" value="C:extracellular region"/>
    <property type="evidence" value="ECO:0007669"/>
    <property type="project" value="UniProtKB-SubCell"/>
</dbReference>
<keyword evidence="5" id="KW-0812">Transmembrane</keyword>
<dbReference type="RefSeq" id="WP_182561515.1">
    <property type="nucleotide sequence ID" value="NZ_JACGWT010000006.1"/>
</dbReference>
<keyword evidence="5" id="KW-0472">Membrane</keyword>
<sequence length="515" mass="54557">MYHDRPRRLAVSESAPATDPLPSSGLTAVLVALVVLLATALVAALTLLPLGRAQAAPTGAAVPRPAAAGPATRTLVVAPGGDDAASGTVAHPLATVAAAVRRLPDGGTVLLRGGRYAQRFTLGHRVHDLTVRPYRHEHPVLDGSSLTPPTGRSAMITVDGSTRVTIRGLDVTGYRTTAIDAMPIGIYVHGAATSVRLAGNHVHHLGNDNRTLGSFDLNAHGIAVYGDSVAHPIRDLMITGNEVDHLKLGASESVVVNGNVDGWSITGNHIHDNNNIGIDAIGYEPTLPAKYRYTDRNRARNGLIADNTVRDIVSKGNPSYWEDGSWCNCADGIYVDGGTKITIRHNTVRDNDIGIEVAAENPRGSADHVLVERNTITGSGYVGLATGGYCNGSEACGGVKTGRSHDNRFTHNTLRGNNRFDDGSPEVLVQYYAYRNSFDHNTVWATDAAHAVIGTVPGAGRDGLSTRLRSDHNTFWAGPGTRATATFGSLGRTVTGFDRYRAVTGLDRHSRFAHP</sequence>